<evidence type="ECO:0000313" key="2">
    <source>
        <dbReference type="Proteomes" id="UP001219605"/>
    </source>
</evidence>
<keyword evidence="2" id="KW-1185">Reference proteome</keyword>
<dbReference type="RefSeq" id="WP_275033798.1">
    <property type="nucleotide sequence ID" value="NZ_CP118615.1"/>
</dbReference>
<dbReference type="NCBIfam" id="TIGR04267">
    <property type="entry name" value="mod_HExxH"/>
    <property type="match status" value="1"/>
</dbReference>
<reference evidence="1 2" key="1">
    <citation type="submission" date="2023-02" db="EMBL/GenBank/DDBJ databases">
        <authorList>
            <person name="Mo P."/>
        </authorList>
    </citation>
    <scope>NUCLEOTIDE SEQUENCE [LARGE SCALE GENOMIC DNA]</scope>
    <source>
        <strain evidence="1 2">HUAS 3</strain>
    </source>
</reference>
<protein>
    <submittedName>
        <fullName evidence="1">HEXXH motif-containing putative peptide modification protein</fullName>
    </submittedName>
</protein>
<name>A0ABY7ZYG5_9ACTN</name>
<accession>A0ABY7ZYG5</accession>
<gene>
    <name evidence="1" type="ORF">PVK37_11250</name>
</gene>
<dbReference type="EMBL" id="CP118615">
    <property type="protein sequence ID" value="WDZ86924.1"/>
    <property type="molecule type" value="Genomic_DNA"/>
</dbReference>
<evidence type="ECO:0000313" key="1">
    <source>
        <dbReference type="EMBL" id="WDZ86924.1"/>
    </source>
</evidence>
<dbReference type="Proteomes" id="UP001219605">
    <property type="component" value="Chromosome"/>
</dbReference>
<proteinExistence type="predicted"/>
<organism evidence="1 2">
    <name type="scientific">Micromonospora cathayae</name>
    <dbReference type="NCBI Taxonomy" id="3028804"/>
    <lineage>
        <taxon>Bacteria</taxon>
        <taxon>Bacillati</taxon>
        <taxon>Actinomycetota</taxon>
        <taxon>Actinomycetes</taxon>
        <taxon>Micromonosporales</taxon>
        <taxon>Micromonosporaceae</taxon>
        <taxon>Micromonospora</taxon>
    </lineage>
</organism>
<dbReference type="InterPro" id="IPR026337">
    <property type="entry name" value="AKG_HExxH"/>
</dbReference>
<sequence length="426" mass="45530">MGADRHTMPTETFIALARGKGGPSAVRTLTAGQHSRNLLTLRELVDRCADLGHPHADSVGRAWRLLSGLRRVEPAAVRRILTYPSVSAWAAETITRLDRPGHTGAPEPADGPPWPAMLSVIVAAAARYAGTPLTVDFPTPPGGAFPLPMIGHLRLDPDPPSMVELAVTGHGLTVDGRPPRRVSAAADGEGTGSTWWPVPRLRAGRRLEVRLDDLWSLARPGATPPVRPDEAARWRVALAPAWRLLATHHREYAAELAAAISMVMPLPPEPTALTGGGTAAEQRAALISGTFPTGVGCVALSGAGDAATTAATLVHELAHNKLAALDDLFPLVRPGADVRFPAPWRVGPRPVPALLQGLYAHVCVAGFWRRQAHLETRPTGVRRARAEFGRLRTACRDVVELLLTGDRLTPPGRLLVRHLHATLTAW</sequence>